<reference evidence="15" key="1">
    <citation type="submission" date="2025-08" db="UniProtKB">
        <authorList>
            <consortium name="Ensembl"/>
        </authorList>
    </citation>
    <scope>IDENTIFICATION</scope>
</reference>
<evidence type="ECO:0000256" key="3">
    <source>
        <dbReference type="ARBA" id="ARBA00022737"/>
    </source>
</evidence>
<feature type="compositionally biased region" description="Low complexity" evidence="12">
    <location>
        <begin position="1000"/>
        <end position="1017"/>
    </location>
</feature>
<feature type="domain" description="Homeobox" evidence="13">
    <location>
        <begin position="403"/>
        <end position="463"/>
    </location>
</feature>
<feature type="region of interest" description="Disordered" evidence="12">
    <location>
        <begin position="238"/>
        <end position="285"/>
    </location>
</feature>
<evidence type="ECO:0000256" key="5">
    <source>
        <dbReference type="ARBA" id="ARBA00022833"/>
    </source>
</evidence>
<dbReference type="GO" id="GO:0008270">
    <property type="term" value="F:zinc ion binding"/>
    <property type="evidence" value="ECO:0007669"/>
    <property type="project" value="UniProtKB-KW"/>
</dbReference>
<dbReference type="PROSITE" id="PS50157">
    <property type="entry name" value="ZINC_FINGER_C2H2_2"/>
    <property type="match status" value="4"/>
</dbReference>
<feature type="compositionally biased region" description="Polar residues" evidence="12">
    <location>
        <begin position="1263"/>
        <end position="1279"/>
    </location>
</feature>
<feature type="region of interest" description="Disordered" evidence="12">
    <location>
        <begin position="715"/>
        <end position="843"/>
    </location>
</feature>
<feature type="region of interest" description="Disordered" evidence="12">
    <location>
        <begin position="1255"/>
        <end position="1279"/>
    </location>
</feature>
<feature type="domain" description="Homeobox" evidence="13">
    <location>
        <begin position="838"/>
        <end position="898"/>
    </location>
</feature>
<feature type="DNA-binding region" description="Homeobox" evidence="10">
    <location>
        <begin position="657"/>
        <end position="716"/>
    </location>
</feature>
<dbReference type="InterPro" id="IPR013087">
    <property type="entry name" value="Znf_C2H2_type"/>
</dbReference>
<keyword evidence="4 9" id="KW-0863">Zinc-finger</keyword>
<dbReference type="Ensembl" id="ENSVKKT00000023386.1">
    <property type="protein sequence ID" value="ENSVKKP00000022821.1"/>
    <property type="gene ID" value="ENSVKKG00000015163.1"/>
</dbReference>
<dbReference type="FunFam" id="1.10.10.60:FF:000058">
    <property type="entry name" value="zinc finger homeobox protein 4"/>
    <property type="match status" value="1"/>
</dbReference>
<keyword evidence="8 10" id="KW-0539">Nucleus</keyword>
<dbReference type="PANTHER" id="PTHR45891">
    <property type="entry name" value="ZINC FINGER HOMEOBOX PROTEIN"/>
    <property type="match status" value="1"/>
</dbReference>
<evidence type="ECO:0000259" key="14">
    <source>
        <dbReference type="PROSITE" id="PS50157"/>
    </source>
</evidence>
<feature type="DNA-binding region" description="Homeobox" evidence="10">
    <location>
        <begin position="840"/>
        <end position="899"/>
    </location>
</feature>
<dbReference type="GO" id="GO:0005634">
    <property type="term" value="C:nucleus"/>
    <property type="evidence" value="ECO:0007669"/>
    <property type="project" value="UniProtKB-SubCell"/>
</dbReference>
<evidence type="ECO:0000256" key="2">
    <source>
        <dbReference type="ARBA" id="ARBA00022723"/>
    </source>
</evidence>
<dbReference type="InterPro" id="IPR001356">
    <property type="entry name" value="HD"/>
</dbReference>
<keyword evidence="3" id="KW-0677">Repeat</keyword>
<dbReference type="Gene3D" id="3.30.160.60">
    <property type="entry name" value="Classic Zinc Finger"/>
    <property type="match status" value="2"/>
</dbReference>
<dbReference type="PROSITE" id="PS00028">
    <property type="entry name" value="ZINC_FINGER_C2H2_1"/>
    <property type="match status" value="5"/>
</dbReference>
<feature type="compositionally biased region" description="Basic and acidic residues" evidence="12">
    <location>
        <begin position="787"/>
        <end position="797"/>
    </location>
</feature>
<dbReference type="Proteomes" id="UP000694545">
    <property type="component" value="Unplaced"/>
</dbReference>
<feature type="region of interest" description="Disordered" evidence="12">
    <location>
        <begin position="965"/>
        <end position="1068"/>
    </location>
</feature>
<feature type="domain" description="C2H2-type" evidence="14">
    <location>
        <begin position="326"/>
        <end position="354"/>
    </location>
</feature>
<dbReference type="PROSITE" id="PS50071">
    <property type="entry name" value="HOMEOBOX_2"/>
    <property type="match status" value="3"/>
</dbReference>
<keyword evidence="2" id="KW-0479">Metal-binding</keyword>
<name>A0A8D2LJC1_VARKO</name>
<proteinExistence type="predicted"/>
<dbReference type="InterPro" id="IPR009057">
    <property type="entry name" value="Homeodomain-like_sf"/>
</dbReference>
<reference evidence="15" key="2">
    <citation type="submission" date="2025-09" db="UniProtKB">
        <authorList>
            <consortium name="Ensembl"/>
        </authorList>
    </citation>
    <scope>IDENTIFICATION</scope>
</reference>
<feature type="compositionally biased region" description="Basic and acidic residues" evidence="12">
    <location>
        <begin position="618"/>
        <end position="635"/>
    </location>
</feature>
<keyword evidence="5" id="KW-0862">Zinc</keyword>
<feature type="compositionally biased region" description="Acidic residues" evidence="12">
    <location>
        <begin position="505"/>
        <end position="534"/>
    </location>
</feature>
<feature type="region of interest" description="Disordered" evidence="12">
    <location>
        <begin position="613"/>
        <end position="660"/>
    </location>
</feature>
<feature type="compositionally biased region" description="Low complexity" evidence="12">
    <location>
        <begin position="798"/>
        <end position="821"/>
    </location>
</feature>
<feature type="region of interest" description="Disordered" evidence="12">
    <location>
        <begin position="898"/>
        <end position="919"/>
    </location>
</feature>
<evidence type="ECO:0000256" key="1">
    <source>
        <dbReference type="ARBA" id="ARBA00004123"/>
    </source>
</evidence>
<evidence type="ECO:0000313" key="16">
    <source>
        <dbReference type="Proteomes" id="UP000694545"/>
    </source>
</evidence>
<feature type="domain" description="C2H2-type" evidence="14">
    <location>
        <begin position="1172"/>
        <end position="1201"/>
    </location>
</feature>
<feature type="region of interest" description="Disordered" evidence="12">
    <location>
        <begin position="75"/>
        <end position="98"/>
    </location>
</feature>
<dbReference type="PANTHER" id="PTHR45891:SF1">
    <property type="entry name" value="ZINC FINGER HOMEOBOX PROTEIN 2"/>
    <property type="match status" value="1"/>
</dbReference>
<feature type="compositionally biased region" description="Polar residues" evidence="12">
    <location>
        <begin position="1047"/>
        <end position="1064"/>
    </location>
</feature>
<sequence>LLPLPAATTGEKAPPTPAQDPRHPLSYRKATNFALDKFLDPARPYKCTVCKESFTQKNILLVHYNSVSHLHKMKKASADPSVPSRGESGAPGALQPSSDKPYKCTTCRVSYNQSSTLEIHMRSVLHQTRSRVAKMEAAGKAELPPAEAEHPGEASLEAEAPGCVQVPALPFLAPPAAELQRFPAPLFTPPLLPPFPLVPESLLKLQQQQQQLLLPFYLHDLKVAPKLALAAPALTLPTTPPVLLPPLPPKEEHPPPAGGSSGKPEPPEEAEAEEAEGNPPGSEASRTAARALLENFGFELVIQYNEGKQPSAAAPAVPPRPPAGKLQCGSCGKQFSNMLILKTHEEHVHRRFLPFEALSRYAAQFRKSYDSMYPPPPATLPVESPDEDGGPGGLDAPRGSFPSTRRFSRTKFTEFQSQALQSFFESSAYPKDGEVERLSQLLGLPNRVIVVWFQNARQKARKCGGSDASVGSGHPAVQPACKKCPAAFRCIFELVRHLKKCYNDQPEEGEGDGAEEENEAPEEEEQEEEEEDEPQGAAGADGEAKAEAAGEKALEEEAPVAPAEGSGGHPCDQCTSKFSSAELLGIHRASHAPGAGPPPAAAAPQPALELGPLAFGERAPHPDASRAPKRKHDDGSLSPTGSECASVAGGDGEPPRDKRLRTTILPEQLEILYRWYMQDSNPTRKMLDCISEEVGLKKRVVQVWFQNTRARERKGQFRCNSGTANPGSKLPPVLPTAFPKFNPPPRDPPVHYGASFTASLPTVSLPPPPAKPEAPLEPQMQEEMAEEEAHKENEERSLSGGELSDSSSSSSSLADLDFSGSRRSRAADGGPAGSHDSLGQRRYRTQMSSLQLKIMKACYEAYRTPTMQECEVLGEEIGLPKRVIQVWFQNARAKEKKAKAASSGAGSGGDEGPPGAKAQTECPYCEVKYDFYVSCRGHLFSHGHLARLKEAIKAQLKSESKCYELVPDKGTPSPTRLGAPGPPPTAPPSSLGSMPPFVPGPSSSSSSSGALSSSLASTQPGPSLPQRLTPEPAQLGPSTEPAPAPETSPSDGQADPASNSVQEPSLSSTATLKSLKTLKAAVPALLGGQFLPFPLPAAAAAAAPSLFGAQLPGAYFQQLYGMKKGLFPMNPVIPQTLMGLLPSPLLPTPTPEPPVEVPEAPGISTVDVTHQYLCRQCKAAFESEGAAAAHQAAFCYFGRQPPAAPAPLRVPVCTYHCLACEVLVSGREALGAHLRSSAHRRKAGSNAATASVFAKEESKLPHSDSNPKSNATSTTLLAL</sequence>
<dbReference type="Gene3D" id="1.10.10.60">
    <property type="entry name" value="Homeodomain-like"/>
    <property type="match status" value="3"/>
</dbReference>
<feature type="domain" description="C2H2-type" evidence="14">
    <location>
        <begin position="45"/>
        <end position="76"/>
    </location>
</feature>
<dbReference type="SUPFAM" id="SSF46689">
    <property type="entry name" value="Homeodomain-like"/>
    <property type="match status" value="3"/>
</dbReference>
<feature type="compositionally biased region" description="Acidic residues" evidence="12">
    <location>
        <begin position="267"/>
        <end position="276"/>
    </location>
</feature>
<dbReference type="GO" id="GO:0000981">
    <property type="term" value="F:DNA-binding transcription factor activity, RNA polymerase II-specific"/>
    <property type="evidence" value="ECO:0007669"/>
    <property type="project" value="InterPro"/>
</dbReference>
<feature type="region of interest" description="Disordered" evidence="12">
    <location>
        <begin position="1"/>
        <end position="24"/>
    </location>
</feature>
<keyword evidence="16" id="KW-1185">Reference proteome</keyword>
<feature type="domain" description="Homeobox" evidence="13">
    <location>
        <begin position="655"/>
        <end position="715"/>
    </location>
</feature>
<evidence type="ECO:0000256" key="12">
    <source>
        <dbReference type="SAM" id="MobiDB-lite"/>
    </source>
</evidence>
<dbReference type="CDD" id="cd00086">
    <property type="entry name" value="homeodomain"/>
    <property type="match status" value="3"/>
</dbReference>
<organism evidence="15 16">
    <name type="scientific">Varanus komodoensis</name>
    <name type="common">Komodo dragon</name>
    <dbReference type="NCBI Taxonomy" id="61221"/>
    <lineage>
        <taxon>Eukaryota</taxon>
        <taxon>Metazoa</taxon>
        <taxon>Chordata</taxon>
        <taxon>Craniata</taxon>
        <taxon>Vertebrata</taxon>
        <taxon>Euteleostomi</taxon>
        <taxon>Lepidosauria</taxon>
        <taxon>Squamata</taxon>
        <taxon>Bifurcata</taxon>
        <taxon>Unidentata</taxon>
        <taxon>Episquamata</taxon>
        <taxon>Toxicofera</taxon>
        <taxon>Anguimorpha</taxon>
        <taxon>Paleoanguimorpha</taxon>
        <taxon>Varanoidea</taxon>
        <taxon>Varanidae</taxon>
        <taxon>Varanus</taxon>
    </lineage>
</organism>
<feature type="compositionally biased region" description="Pro residues" evidence="12">
    <location>
        <begin position="238"/>
        <end position="248"/>
    </location>
</feature>
<keyword evidence="6 10" id="KW-0238">DNA-binding</keyword>
<dbReference type="InterPro" id="IPR036236">
    <property type="entry name" value="Znf_C2H2_sf"/>
</dbReference>
<dbReference type="SMART" id="SM00389">
    <property type="entry name" value="HOX"/>
    <property type="match status" value="3"/>
</dbReference>
<dbReference type="SUPFAM" id="SSF57667">
    <property type="entry name" value="beta-beta-alpha zinc fingers"/>
    <property type="match status" value="2"/>
</dbReference>
<dbReference type="InterPro" id="IPR051968">
    <property type="entry name" value="ZnFinger_Homeobox_TR"/>
</dbReference>
<comment type="subcellular location">
    <subcellularLocation>
        <location evidence="1 10 11">Nucleus</location>
    </subcellularLocation>
</comment>
<feature type="domain" description="C2H2-type" evidence="14">
    <location>
        <begin position="102"/>
        <end position="131"/>
    </location>
</feature>
<feature type="region of interest" description="Disordered" evidence="12">
    <location>
        <begin position="503"/>
        <end position="574"/>
    </location>
</feature>
<dbReference type="FunFam" id="3.30.160.60:FF:000100">
    <property type="entry name" value="Zinc finger 45-like"/>
    <property type="match status" value="1"/>
</dbReference>
<keyword evidence="7 10" id="KW-0371">Homeobox</keyword>
<dbReference type="SMART" id="SM00355">
    <property type="entry name" value="ZnF_C2H2"/>
    <property type="match status" value="8"/>
</dbReference>
<dbReference type="GO" id="GO:0045664">
    <property type="term" value="P:regulation of neuron differentiation"/>
    <property type="evidence" value="ECO:0007669"/>
    <property type="project" value="TreeGrafter"/>
</dbReference>
<dbReference type="GO" id="GO:0000978">
    <property type="term" value="F:RNA polymerase II cis-regulatory region sequence-specific DNA binding"/>
    <property type="evidence" value="ECO:0007669"/>
    <property type="project" value="TreeGrafter"/>
</dbReference>
<dbReference type="InterPro" id="IPR017970">
    <property type="entry name" value="Homeobox_CS"/>
</dbReference>
<evidence type="ECO:0000256" key="6">
    <source>
        <dbReference type="ARBA" id="ARBA00023125"/>
    </source>
</evidence>
<dbReference type="PROSITE" id="PS00027">
    <property type="entry name" value="HOMEOBOX_1"/>
    <property type="match status" value="1"/>
</dbReference>
<evidence type="ECO:0000256" key="7">
    <source>
        <dbReference type="ARBA" id="ARBA00023155"/>
    </source>
</evidence>
<feature type="compositionally biased region" description="Basic and acidic residues" evidence="12">
    <location>
        <begin position="542"/>
        <end position="555"/>
    </location>
</feature>
<dbReference type="AlphaFoldDB" id="A0A8D2LJC1"/>
<dbReference type="Pfam" id="PF00046">
    <property type="entry name" value="Homeodomain"/>
    <property type="match status" value="3"/>
</dbReference>
<evidence type="ECO:0000256" key="11">
    <source>
        <dbReference type="RuleBase" id="RU000682"/>
    </source>
</evidence>
<feature type="region of interest" description="Disordered" evidence="12">
    <location>
        <begin position="372"/>
        <end position="402"/>
    </location>
</feature>
<evidence type="ECO:0000313" key="15">
    <source>
        <dbReference type="Ensembl" id="ENSVKKP00000022821.1"/>
    </source>
</evidence>
<accession>A0A8D2LJC1</accession>
<protein>
    <submittedName>
        <fullName evidence="15">Zinc finger homeobox 2</fullName>
    </submittedName>
</protein>
<evidence type="ECO:0000256" key="4">
    <source>
        <dbReference type="ARBA" id="ARBA00022771"/>
    </source>
</evidence>
<evidence type="ECO:0000259" key="13">
    <source>
        <dbReference type="PROSITE" id="PS50071"/>
    </source>
</evidence>
<evidence type="ECO:0000256" key="10">
    <source>
        <dbReference type="PROSITE-ProRule" id="PRU00108"/>
    </source>
</evidence>
<evidence type="ECO:0000256" key="9">
    <source>
        <dbReference type="PROSITE-ProRule" id="PRU00042"/>
    </source>
</evidence>
<evidence type="ECO:0000256" key="8">
    <source>
        <dbReference type="ARBA" id="ARBA00023242"/>
    </source>
</evidence>
<feature type="DNA-binding region" description="Homeobox" evidence="10">
    <location>
        <begin position="405"/>
        <end position="464"/>
    </location>
</feature>